<feature type="signal peptide" evidence="1">
    <location>
        <begin position="1"/>
        <end position="25"/>
    </location>
</feature>
<dbReference type="OrthoDB" id="978645at2"/>
<protein>
    <recommendedName>
        <fullName evidence="4">Outer membrane protein with beta-barrel domain</fullName>
    </recommendedName>
</protein>
<evidence type="ECO:0000313" key="3">
    <source>
        <dbReference type="Proteomes" id="UP000294535"/>
    </source>
</evidence>
<organism evidence="2 3">
    <name type="scientific">Algoriphagus boseongensis</name>
    <dbReference type="NCBI Taxonomy" id="1442587"/>
    <lineage>
        <taxon>Bacteria</taxon>
        <taxon>Pseudomonadati</taxon>
        <taxon>Bacteroidota</taxon>
        <taxon>Cytophagia</taxon>
        <taxon>Cytophagales</taxon>
        <taxon>Cyclobacteriaceae</taxon>
        <taxon>Algoriphagus</taxon>
    </lineage>
</organism>
<reference evidence="2 3" key="1">
    <citation type="submission" date="2019-03" db="EMBL/GenBank/DDBJ databases">
        <title>Genomic Encyclopedia of Type Strains, Phase III (KMG-III): the genomes of soil and plant-associated and newly described type strains.</title>
        <authorList>
            <person name="Whitman W."/>
        </authorList>
    </citation>
    <scope>NUCLEOTIDE SEQUENCE [LARGE SCALE GENOMIC DNA]</scope>
    <source>
        <strain evidence="2 3">CECT 8446</strain>
    </source>
</reference>
<comment type="caution">
    <text evidence="2">The sequence shown here is derived from an EMBL/GenBank/DDBJ whole genome shotgun (WGS) entry which is preliminary data.</text>
</comment>
<gene>
    <name evidence="2" type="ORF">DFQ04_2158</name>
</gene>
<accession>A0A4R6T658</accession>
<evidence type="ECO:0008006" key="4">
    <source>
        <dbReference type="Google" id="ProtNLM"/>
    </source>
</evidence>
<dbReference type="EMBL" id="SNYF01000006">
    <property type="protein sequence ID" value="TDQ17504.1"/>
    <property type="molecule type" value="Genomic_DNA"/>
</dbReference>
<dbReference type="RefSeq" id="WP_133555604.1">
    <property type="nucleotide sequence ID" value="NZ_SNYF01000006.1"/>
</dbReference>
<keyword evidence="3" id="KW-1185">Reference proteome</keyword>
<proteinExistence type="predicted"/>
<dbReference type="Proteomes" id="UP000294535">
    <property type="component" value="Unassembled WGS sequence"/>
</dbReference>
<sequence>MKRIGRNLVLSFIFGLGFFYSTAQAQYSFRDYNTMVGVRAGTSLGGSVKHFVTDHSALELMAFNRWKGWNAVLLYEYHIDVREFRGLEWYMGGGVHYGIWKEPKAEPPWVYKGTEDYKAYGIDLITGLEYNFYNTNLYLSFDWKPAYNFVDFTNLWWDEASFTLRYSF</sequence>
<name>A0A4R6T658_9BACT</name>
<dbReference type="AlphaFoldDB" id="A0A4R6T658"/>
<evidence type="ECO:0000313" key="2">
    <source>
        <dbReference type="EMBL" id="TDQ17504.1"/>
    </source>
</evidence>
<keyword evidence="1" id="KW-0732">Signal</keyword>
<feature type="chain" id="PRO_5020372374" description="Outer membrane protein with beta-barrel domain" evidence="1">
    <location>
        <begin position="26"/>
        <end position="168"/>
    </location>
</feature>
<evidence type="ECO:0000256" key="1">
    <source>
        <dbReference type="SAM" id="SignalP"/>
    </source>
</evidence>